<evidence type="ECO:0000256" key="2">
    <source>
        <dbReference type="ARBA" id="ARBA00022692"/>
    </source>
</evidence>
<dbReference type="PANTHER" id="PTHR24064">
    <property type="entry name" value="SOLUTE CARRIER FAMILY 22 MEMBER"/>
    <property type="match status" value="1"/>
</dbReference>
<dbReference type="CDD" id="cd17317">
    <property type="entry name" value="MFS_SLC22"/>
    <property type="match status" value="1"/>
</dbReference>
<keyword evidence="3 5" id="KW-1133">Transmembrane helix</keyword>
<feature type="transmembrane region" description="Helical" evidence="5">
    <location>
        <begin position="378"/>
        <end position="395"/>
    </location>
</feature>
<dbReference type="EMBL" id="VCGU01000002">
    <property type="protein sequence ID" value="TRY80155.1"/>
    <property type="molecule type" value="Genomic_DNA"/>
</dbReference>
<accession>A0A553PR60</accession>
<feature type="transmembrane region" description="Helical" evidence="5">
    <location>
        <begin position="215"/>
        <end position="236"/>
    </location>
</feature>
<dbReference type="SUPFAM" id="SSF103473">
    <property type="entry name" value="MFS general substrate transporter"/>
    <property type="match status" value="1"/>
</dbReference>
<feature type="transmembrane region" description="Helical" evidence="5">
    <location>
        <begin position="192"/>
        <end position="209"/>
    </location>
</feature>
<feature type="transmembrane region" description="Helical" evidence="5">
    <location>
        <begin position="500"/>
        <end position="520"/>
    </location>
</feature>
<dbReference type="GO" id="GO:0022857">
    <property type="term" value="F:transmembrane transporter activity"/>
    <property type="evidence" value="ECO:0007669"/>
    <property type="project" value="InterPro"/>
</dbReference>
<evidence type="ECO:0000313" key="7">
    <source>
        <dbReference type="EMBL" id="TRY80155.1"/>
    </source>
</evidence>
<dbReference type="InterPro" id="IPR005828">
    <property type="entry name" value="MFS_sugar_transport-like"/>
</dbReference>
<feature type="domain" description="Major facilitator superfamily (MFS) profile" evidence="6">
    <location>
        <begin position="92"/>
        <end position="554"/>
    </location>
</feature>
<dbReference type="STRING" id="6832.A0A553PR60"/>
<evidence type="ECO:0000256" key="4">
    <source>
        <dbReference type="ARBA" id="ARBA00023136"/>
    </source>
</evidence>
<dbReference type="InterPro" id="IPR036259">
    <property type="entry name" value="MFS_trans_sf"/>
</dbReference>
<comment type="subcellular location">
    <subcellularLocation>
        <location evidence="1">Membrane</location>
        <topology evidence="1">Multi-pass membrane protein</topology>
    </subcellularLocation>
</comment>
<dbReference type="Pfam" id="PF00083">
    <property type="entry name" value="Sugar_tr"/>
    <property type="match status" value="1"/>
</dbReference>
<feature type="transmembrane region" description="Helical" evidence="5">
    <location>
        <begin position="407"/>
        <end position="429"/>
    </location>
</feature>
<evidence type="ECO:0000256" key="3">
    <source>
        <dbReference type="ARBA" id="ARBA00022989"/>
    </source>
</evidence>
<evidence type="ECO:0000259" key="6">
    <source>
        <dbReference type="PROSITE" id="PS50850"/>
    </source>
</evidence>
<evidence type="ECO:0000256" key="5">
    <source>
        <dbReference type="SAM" id="Phobius"/>
    </source>
</evidence>
<comment type="caution">
    <text evidence="7">The sequence shown here is derived from an EMBL/GenBank/DDBJ whole genome shotgun (WGS) entry which is preliminary data.</text>
</comment>
<dbReference type="InterPro" id="IPR020846">
    <property type="entry name" value="MFS_dom"/>
</dbReference>
<feature type="transmembrane region" description="Helical" evidence="5">
    <location>
        <begin position="526"/>
        <end position="549"/>
    </location>
</feature>
<dbReference type="Proteomes" id="UP000318571">
    <property type="component" value="Chromosome 6"/>
</dbReference>
<feature type="transmembrane region" description="Helical" evidence="5">
    <location>
        <begin position="464"/>
        <end position="488"/>
    </location>
</feature>
<sequence>MGVDDKGSKVRFEDLLSMVGDSGRWQITIFLFTWIEGILIGCHHLSSSFLGASMDHWCNTSYMDPLQGKSWTVEQKKDFAIPKDGDTYDSCHMYDLSQMGNRVSNDFSVALQQRKDLNLDIVSCEQPGIPEAQSWEYDQTEKITSIVNDWYLVCERLPLLSTVQGSYMFGVFVGCIVFGWASDRYGRRKTMLVASVIQAISSVAAAFTTNYMQFVFLRFCIAFSVSGVFECGFVLVTEICGAKFRTYFGILTQFPFGIGASLLPIVAYFIREWTTLQLTISLPCVLLATYYWFVPESPRWLIQAGDFKEALRILKEGAKTNGNTLPPDDEILEMMENLKTQEDEIKHEVEEKTTKEKLYEVFKELIILVETPEMRKRTLNIFYSWLVVAMVYYGLSFNSKNLGANRYVSVFISGFVEVPAVVVILPLLSTLGRMKCYCGTFIGGGIACGLVAIITLAFDASSMIWLPVTIAMIGKFLISMTFAIAYLYTAELFPTPVRNVAVGTASTFARIGSMAAPYIVDLLGAVHPAIPVIIFGLFSCTAGVFALTLPETLNKRMPESVADVEKSAKGFVHMTLDGESVWI</sequence>
<gene>
    <name evidence="7" type="ORF">TCAL_06549</name>
</gene>
<name>A0A553PR60_TIGCA</name>
<feature type="transmembrane region" description="Helical" evidence="5">
    <location>
        <begin position="159"/>
        <end position="180"/>
    </location>
</feature>
<dbReference type="AlphaFoldDB" id="A0A553PR60"/>
<organism evidence="7 8">
    <name type="scientific">Tigriopus californicus</name>
    <name type="common">Marine copepod</name>
    <dbReference type="NCBI Taxonomy" id="6832"/>
    <lineage>
        <taxon>Eukaryota</taxon>
        <taxon>Metazoa</taxon>
        <taxon>Ecdysozoa</taxon>
        <taxon>Arthropoda</taxon>
        <taxon>Crustacea</taxon>
        <taxon>Multicrustacea</taxon>
        <taxon>Hexanauplia</taxon>
        <taxon>Copepoda</taxon>
        <taxon>Harpacticoida</taxon>
        <taxon>Harpacticidae</taxon>
        <taxon>Tigriopus</taxon>
    </lineage>
</organism>
<feature type="transmembrane region" description="Helical" evidence="5">
    <location>
        <begin position="248"/>
        <end position="270"/>
    </location>
</feature>
<dbReference type="Gene3D" id="1.20.1250.20">
    <property type="entry name" value="MFS general substrate transporter like domains"/>
    <property type="match status" value="1"/>
</dbReference>
<proteinExistence type="predicted"/>
<keyword evidence="2 5" id="KW-0812">Transmembrane</keyword>
<dbReference type="GO" id="GO:0016020">
    <property type="term" value="C:membrane"/>
    <property type="evidence" value="ECO:0007669"/>
    <property type="project" value="UniProtKB-SubCell"/>
</dbReference>
<evidence type="ECO:0000256" key="1">
    <source>
        <dbReference type="ARBA" id="ARBA00004141"/>
    </source>
</evidence>
<feature type="transmembrane region" description="Helical" evidence="5">
    <location>
        <begin position="276"/>
        <end position="294"/>
    </location>
</feature>
<evidence type="ECO:0000313" key="8">
    <source>
        <dbReference type="Proteomes" id="UP000318571"/>
    </source>
</evidence>
<protein>
    <recommendedName>
        <fullName evidence="6">Major facilitator superfamily (MFS) profile domain-containing protein</fullName>
    </recommendedName>
</protein>
<keyword evidence="4 5" id="KW-0472">Membrane</keyword>
<feature type="transmembrane region" description="Helical" evidence="5">
    <location>
        <begin position="436"/>
        <end position="458"/>
    </location>
</feature>
<dbReference type="PROSITE" id="PS50850">
    <property type="entry name" value="MFS"/>
    <property type="match status" value="1"/>
</dbReference>
<reference evidence="7 8" key="1">
    <citation type="journal article" date="2018" name="Nat. Ecol. Evol.">
        <title>Genomic signatures of mitonuclear coevolution across populations of Tigriopus californicus.</title>
        <authorList>
            <person name="Barreto F.S."/>
            <person name="Watson E.T."/>
            <person name="Lima T.G."/>
            <person name="Willett C.S."/>
            <person name="Edmands S."/>
            <person name="Li W."/>
            <person name="Burton R.S."/>
        </authorList>
    </citation>
    <scope>NUCLEOTIDE SEQUENCE [LARGE SCALE GENOMIC DNA]</scope>
    <source>
        <strain evidence="7 8">San Diego</strain>
    </source>
</reference>
<keyword evidence="8" id="KW-1185">Reference proteome</keyword>
<dbReference type="OMA" id="CIVFGWA"/>